<evidence type="ECO:0000256" key="1">
    <source>
        <dbReference type="ARBA" id="ARBA00023015"/>
    </source>
</evidence>
<dbReference type="Proteomes" id="UP000289792">
    <property type="component" value="Unassembled WGS sequence"/>
</dbReference>
<dbReference type="InterPro" id="IPR053142">
    <property type="entry name" value="PchR_regulatory_protein"/>
</dbReference>
<dbReference type="PRINTS" id="PR00032">
    <property type="entry name" value="HTHARAC"/>
</dbReference>
<dbReference type="PANTHER" id="PTHR47893:SF1">
    <property type="entry name" value="REGULATORY PROTEIN PCHR"/>
    <property type="match status" value="1"/>
</dbReference>
<protein>
    <submittedName>
        <fullName evidence="5">AraC family transcriptional regulator</fullName>
    </submittedName>
</protein>
<dbReference type="Gene3D" id="1.10.10.60">
    <property type="entry name" value="Homeodomain-like"/>
    <property type="match status" value="1"/>
</dbReference>
<dbReference type="InterPro" id="IPR018060">
    <property type="entry name" value="HTH_AraC"/>
</dbReference>
<dbReference type="InterPro" id="IPR020449">
    <property type="entry name" value="Tscrpt_reg_AraC-type_HTH"/>
</dbReference>
<organism evidence="5 6">
    <name type="scientific">Gelidibacter gilvus</name>
    <dbReference type="NCBI Taxonomy" id="59602"/>
    <lineage>
        <taxon>Bacteria</taxon>
        <taxon>Pseudomonadati</taxon>
        <taxon>Bacteroidota</taxon>
        <taxon>Flavobacteriia</taxon>
        <taxon>Flavobacteriales</taxon>
        <taxon>Flavobacteriaceae</taxon>
        <taxon>Gelidibacter</taxon>
    </lineage>
</organism>
<dbReference type="InterPro" id="IPR009057">
    <property type="entry name" value="Homeodomain-like_sf"/>
</dbReference>
<keyword evidence="3" id="KW-0804">Transcription</keyword>
<dbReference type="Pfam" id="PF12833">
    <property type="entry name" value="HTH_18"/>
    <property type="match status" value="1"/>
</dbReference>
<dbReference type="GO" id="GO:0043565">
    <property type="term" value="F:sequence-specific DNA binding"/>
    <property type="evidence" value="ECO:0007669"/>
    <property type="project" value="InterPro"/>
</dbReference>
<evidence type="ECO:0000256" key="3">
    <source>
        <dbReference type="ARBA" id="ARBA00023163"/>
    </source>
</evidence>
<comment type="caution">
    <text evidence="5">The sequence shown here is derived from an EMBL/GenBank/DDBJ whole genome shotgun (WGS) entry which is preliminary data.</text>
</comment>
<dbReference type="OrthoDB" id="2666928at2"/>
<dbReference type="GO" id="GO:0003700">
    <property type="term" value="F:DNA-binding transcription factor activity"/>
    <property type="evidence" value="ECO:0007669"/>
    <property type="project" value="InterPro"/>
</dbReference>
<keyword evidence="6" id="KW-1185">Reference proteome</keyword>
<evidence type="ECO:0000313" key="6">
    <source>
        <dbReference type="Proteomes" id="UP000289792"/>
    </source>
</evidence>
<evidence type="ECO:0000313" key="5">
    <source>
        <dbReference type="EMBL" id="RXJ44399.1"/>
    </source>
</evidence>
<dbReference type="RefSeq" id="WP_129018870.1">
    <property type="nucleotide sequence ID" value="NZ_SDDZ01000018.1"/>
</dbReference>
<keyword evidence="1" id="KW-0805">Transcription regulation</keyword>
<gene>
    <name evidence="5" type="ORF">ESZ48_17880</name>
</gene>
<dbReference type="PROSITE" id="PS01124">
    <property type="entry name" value="HTH_ARAC_FAMILY_2"/>
    <property type="match status" value="1"/>
</dbReference>
<name>A0A4V1LMF7_9FLAO</name>
<proteinExistence type="predicted"/>
<accession>A0A4V1LMF7</accession>
<evidence type="ECO:0000256" key="2">
    <source>
        <dbReference type="ARBA" id="ARBA00023125"/>
    </source>
</evidence>
<keyword evidence="2" id="KW-0238">DNA-binding</keyword>
<evidence type="ECO:0000259" key="4">
    <source>
        <dbReference type="PROSITE" id="PS01124"/>
    </source>
</evidence>
<dbReference type="EMBL" id="SDDZ01000018">
    <property type="protein sequence ID" value="RXJ44399.1"/>
    <property type="molecule type" value="Genomic_DNA"/>
</dbReference>
<dbReference type="SUPFAM" id="SSF46689">
    <property type="entry name" value="Homeodomain-like"/>
    <property type="match status" value="1"/>
</dbReference>
<feature type="domain" description="HTH araC/xylS-type" evidence="4">
    <location>
        <begin position="237"/>
        <end position="335"/>
    </location>
</feature>
<dbReference type="SMART" id="SM00342">
    <property type="entry name" value="HTH_ARAC"/>
    <property type="match status" value="1"/>
</dbReference>
<reference evidence="5 6" key="1">
    <citation type="submission" date="2019-01" db="EMBL/GenBank/DDBJ databases">
        <title>Genome sequence of the Antarctic species Gelidibacter gilvus ACAM 158(T).</title>
        <authorList>
            <person name="Bowman J.P."/>
        </authorList>
    </citation>
    <scope>NUCLEOTIDE SEQUENCE [LARGE SCALE GENOMIC DNA]</scope>
    <source>
        <strain evidence="5 6">IC158</strain>
    </source>
</reference>
<sequence>MIEVILSAESTEGAVKQMQNYFGGEISERWGEYTLTFDNEIAKGCVRCITFDWGVSLLEIDALFFQDILLISGNGNSNPIHFAYCSQGCYKNRFENETEFHTVEQFHSSIIVSKTGLKLYTLFPKEIHIILNDIRIVRTEFLKKRNNQLSELNENLYRVFVDDKDETAFAYYSPIHLRMEDYVKTLRDLKTEGMARVLYIEGEVYHLLSMHIVRHDRYQNNEAIPNSLLNDELKIIRRHAKKILDDPSLGYNLDQISRDSGLSQAKLQEGFKFLYARTVTEYIRHVRLEAARDLMNTTDLNISQIVYTIGFTSRSYFSKIFKEKYDMTPHEFRKQVVVLNEENEKTES</sequence>
<dbReference type="PANTHER" id="PTHR47893">
    <property type="entry name" value="REGULATORY PROTEIN PCHR"/>
    <property type="match status" value="1"/>
</dbReference>
<dbReference type="AlphaFoldDB" id="A0A4V1LMF7"/>